<dbReference type="InterPro" id="IPR008698">
    <property type="entry name" value="NDUB7"/>
</dbReference>
<evidence type="ECO:0000256" key="2">
    <source>
        <dbReference type="ARBA" id="ARBA00004569"/>
    </source>
</evidence>
<evidence type="ECO:0000256" key="3">
    <source>
        <dbReference type="ARBA" id="ARBA00004637"/>
    </source>
</evidence>
<organism evidence="13 14">
    <name type="scientific">Orbilia brochopaga</name>
    <dbReference type="NCBI Taxonomy" id="3140254"/>
    <lineage>
        <taxon>Eukaryota</taxon>
        <taxon>Fungi</taxon>
        <taxon>Dikarya</taxon>
        <taxon>Ascomycota</taxon>
        <taxon>Pezizomycotina</taxon>
        <taxon>Orbiliomycetes</taxon>
        <taxon>Orbiliales</taxon>
        <taxon>Orbiliaceae</taxon>
        <taxon>Orbilia</taxon>
    </lineage>
</organism>
<keyword evidence="14" id="KW-1185">Reference proteome</keyword>
<keyword evidence="9" id="KW-0249">Electron transport</keyword>
<name>A0AAV9TWC3_9PEZI</name>
<reference evidence="13 14" key="1">
    <citation type="submission" date="2019-10" db="EMBL/GenBank/DDBJ databases">
        <authorList>
            <person name="Palmer J.M."/>
        </authorList>
    </citation>
    <scope>NUCLEOTIDE SEQUENCE [LARGE SCALE GENOMIC DNA]</scope>
    <source>
        <strain evidence="13 14">TWF696</strain>
    </source>
</reference>
<dbReference type="PANTHER" id="PTHR20900">
    <property type="entry name" value="NADH:UBIQUINONE OXIDOREDUCTASE B18-LIKE SUBUNIT"/>
    <property type="match status" value="1"/>
</dbReference>
<dbReference type="GO" id="GO:0005743">
    <property type="term" value="C:mitochondrial inner membrane"/>
    <property type="evidence" value="ECO:0007669"/>
    <property type="project" value="UniProtKB-SubCell"/>
</dbReference>
<evidence type="ECO:0000256" key="5">
    <source>
        <dbReference type="ARBA" id="ARBA00018677"/>
    </source>
</evidence>
<protein>
    <recommendedName>
        <fullName evidence="5">NADH dehydrogenase [ubiquinone] 1 beta subcomplex subunit 7</fullName>
    </recommendedName>
</protein>
<evidence type="ECO:0000256" key="12">
    <source>
        <dbReference type="ARBA" id="ARBA00023157"/>
    </source>
</evidence>
<evidence type="ECO:0000313" key="13">
    <source>
        <dbReference type="EMBL" id="KAK6329688.1"/>
    </source>
</evidence>
<evidence type="ECO:0000256" key="11">
    <source>
        <dbReference type="ARBA" id="ARBA00023136"/>
    </source>
</evidence>
<evidence type="ECO:0000256" key="1">
    <source>
        <dbReference type="ARBA" id="ARBA00003195"/>
    </source>
</evidence>
<accession>A0AAV9TWC3</accession>
<dbReference type="AlphaFoldDB" id="A0AAV9TWC3"/>
<comment type="caution">
    <text evidence="13">The sequence shown here is derived from an EMBL/GenBank/DDBJ whole genome shotgun (WGS) entry which is preliminary data.</text>
</comment>
<evidence type="ECO:0000313" key="14">
    <source>
        <dbReference type="Proteomes" id="UP001375240"/>
    </source>
</evidence>
<keyword evidence="10" id="KW-0496">Mitochondrion</keyword>
<evidence type="ECO:0000256" key="4">
    <source>
        <dbReference type="ARBA" id="ARBA00008006"/>
    </source>
</evidence>
<evidence type="ECO:0000256" key="7">
    <source>
        <dbReference type="ARBA" id="ARBA00022660"/>
    </source>
</evidence>
<evidence type="ECO:0000256" key="9">
    <source>
        <dbReference type="ARBA" id="ARBA00022982"/>
    </source>
</evidence>
<keyword evidence="12" id="KW-1015">Disulfide bond</keyword>
<keyword evidence="11" id="KW-0472">Membrane</keyword>
<proteinExistence type="inferred from homology"/>
<dbReference type="Proteomes" id="UP001375240">
    <property type="component" value="Unassembled WGS sequence"/>
</dbReference>
<dbReference type="PANTHER" id="PTHR20900:SF0">
    <property type="entry name" value="NADH DEHYDROGENASE [UBIQUINONE] 1 BETA SUBCOMPLEX SUBUNIT 7"/>
    <property type="match status" value="1"/>
</dbReference>
<sequence length="86" mass="10053">MSPQPAADPPAATNAQMSDARLPLAYRDRCAGLLVPLNRCRFETWYLPWKCEDERHSYERCQYDEFMKRVKKMEELKAANPGMRSN</sequence>
<evidence type="ECO:0000256" key="8">
    <source>
        <dbReference type="ARBA" id="ARBA00022792"/>
    </source>
</evidence>
<dbReference type="GO" id="GO:0005758">
    <property type="term" value="C:mitochondrial intermembrane space"/>
    <property type="evidence" value="ECO:0007669"/>
    <property type="project" value="UniProtKB-SubCell"/>
</dbReference>
<keyword evidence="6" id="KW-0813">Transport</keyword>
<dbReference type="Pfam" id="PF05676">
    <property type="entry name" value="NDUF_B7"/>
    <property type="match status" value="1"/>
</dbReference>
<evidence type="ECO:0000256" key="10">
    <source>
        <dbReference type="ARBA" id="ARBA00023128"/>
    </source>
</evidence>
<evidence type="ECO:0000256" key="6">
    <source>
        <dbReference type="ARBA" id="ARBA00022448"/>
    </source>
</evidence>
<comment type="similarity">
    <text evidence="4">Belongs to the complex I NDUFB7 subunit family.</text>
</comment>
<keyword evidence="7" id="KW-0679">Respiratory chain</keyword>
<keyword evidence="8" id="KW-0999">Mitochondrion inner membrane</keyword>
<comment type="subcellular location">
    <subcellularLocation>
        <location evidence="3">Mitochondrion inner membrane</location>
        <topology evidence="3">Peripheral membrane protein</topology>
    </subcellularLocation>
    <subcellularLocation>
        <location evidence="2">Mitochondrion intermembrane space</location>
    </subcellularLocation>
</comment>
<dbReference type="EMBL" id="JAVHNQ010000019">
    <property type="protein sequence ID" value="KAK6329688.1"/>
    <property type="molecule type" value="Genomic_DNA"/>
</dbReference>
<gene>
    <name evidence="13" type="ORF">TWF696_003558</name>
</gene>
<comment type="function">
    <text evidence="1">Accessory subunit of the mitochondrial membrane respiratory chain NADH dehydrogenase (Complex I), that is believed not to be involved in catalysis. Complex I functions in the transfer of electrons from NADH to the respiratory chain. The immediate electron acceptor for the enzyme is believed to be ubiquinone.</text>
</comment>